<dbReference type="EMBL" id="JAPFFK010000018">
    <property type="protein sequence ID" value="KAJ6692279.1"/>
    <property type="molecule type" value="Genomic_DNA"/>
</dbReference>
<accession>A0A9Q0PQT6</accession>
<sequence length="90" mass="9958">METFYPGLLNIVAGMPCHPECRKKLGYDDCKPLISKLAVLTPRLASKGAKVSWKSVSLPKQGGGLGRKKCYSITLPKQKVDWPLSRSVVW</sequence>
<gene>
    <name evidence="1" type="ORF">OIU79_014104</name>
</gene>
<comment type="caution">
    <text evidence="1">The sequence shown here is derived from an EMBL/GenBank/DDBJ whole genome shotgun (WGS) entry which is preliminary data.</text>
</comment>
<evidence type="ECO:0000313" key="2">
    <source>
        <dbReference type="Proteomes" id="UP001151532"/>
    </source>
</evidence>
<protein>
    <submittedName>
        <fullName evidence="1">Uncharacterized protein</fullName>
    </submittedName>
</protein>
<keyword evidence="2" id="KW-1185">Reference proteome</keyword>
<reference evidence="1" key="2">
    <citation type="journal article" date="2023" name="Int. J. Mol. Sci.">
        <title>De Novo Assembly and Annotation of 11 Diverse Shrub Willow (Salix) Genomes Reveals Novel Gene Organization in Sex-Linked Regions.</title>
        <authorList>
            <person name="Hyden B."/>
            <person name="Feng K."/>
            <person name="Yates T.B."/>
            <person name="Jawdy S."/>
            <person name="Cereghino C."/>
            <person name="Smart L.B."/>
            <person name="Muchero W."/>
        </authorList>
    </citation>
    <scope>NUCLEOTIDE SEQUENCE</scope>
    <source>
        <tissue evidence="1">Shoot tip</tissue>
    </source>
</reference>
<dbReference type="Proteomes" id="UP001151532">
    <property type="component" value="Chromosome 9"/>
</dbReference>
<organism evidence="1 2">
    <name type="scientific">Salix purpurea</name>
    <name type="common">Purple osier willow</name>
    <dbReference type="NCBI Taxonomy" id="77065"/>
    <lineage>
        <taxon>Eukaryota</taxon>
        <taxon>Viridiplantae</taxon>
        <taxon>Streptophyta</taxon>
        <taxon>Embryophyta</taxon>
        <taxon>Tracheophyta</taxon>
        <taxon>Spermatophyta</taxon>
        <taxon>Magnoliopsida</taxon>
        <taxon>eudicotyledons</taxon>
        <taxon>Gunneridae</taxon>
        <taxon>Pentapetalae</taxon>
        <taxon>rosids</taxon>
        <taxon>fabids</taxon>
        <taxon>Malpighiales</taxon>
        <taxon>Salicaceae</taxon>
        <taxon>Saliceae</taxon>
        <taxon>Salix</taxon>
    </lineage>
</organism>
<dbReference type="AlphaFoldDB" id="A0A9Q0PQT6"/>
<proteinExistence type="predicted"/>
<name>A0A9Q0PQT6_SALPP</name>
<reference evidence="1" key="1">
    <citation type="submission" date="2022-11" db="EMBL/GenBank/DDBJ databases">
        <authorList>
            <person name="Hyden B.L."/>
            <person name="Feng K."/>
            <person name="Yates T."/>
            <person name="Jawdy S."/>
            <person name="Smart L.B."/>
            <person name="Muchero W."/>
        </authorList>
    </citation>
    <scope>NUCLEOTIDE SEQUENCE</scope>
    <source>
        <tissue evidence="1">Shoot tip</tissue>
    </source>
</reference>
<evidence type="ECO:0000313" key="1">
    <source>
        <dbReference type="EMBL" id="KAJ6692279.1"/>
    </source>
</evidence>